<evidence type="ECO:0000313" key="2">
    <source>
        <dbReference type="Proteomes" id="UP000053593"/>
    </source>
</evidence>
<dbReference type="OrthoDB" id="2957216at2759"/>
<evidence type="ECO:0000313" key="1">
    <source>
        <dbReference type="EMBL" id="KIK52980.1"/>
    </source>
</evidence>
<evidence type="ECO:0008006" key="3">
    <source>
        <dbReference type="Google" id="ProtNLM"/>
    </source>
</evidence>
<organism evidence="1 2">
    <name type="scientific">Collybiopsis luxurians FD-317 M1</name>
    <dbReference type="NCBI Taxonomy" id="944289"/>
    <lineage>
        <taxon>Eukaryota</taxon>
        <taxon>Fungi</taxon>
        <taxon>Dikarya</taxon>
        <taxon>Basidiomycota</taxon>
        <taxon>Agaricomycotina</taxon>
        <taxon>Agaricomycetes</taxon>
        <taxon>Agaricomycetidae</taxon>
        <taxon>Agaricales</taxon>
        <taxon>Marasmiineae</taxon>
        <taxon>Omphalotaceae</taxon>
        <taxon>Collybiopsis</taxon>
        <taxon>Collybiopsis luxurians</taxon>
    </lineage>
</organism>
<dbReference type="AlphaFoldDB" id="A0A0D0ARK6"/>
<dbReference type="EMBL" id="KN834835">
    <property type="protein sequence ID" value="KIK52980.1"/>
    <property type="molecule type" value="Genomic_DNA"/>
</dbReference>
<dbReference type="HOGENOM" id="CLU_1627254_0_0_1"/>
<sequence length="163" mass="18180">MAENENLGEVKALKLVGELVAAGMMEKPRPSNSWKDRVKDKLKSLSQHKSMVPVIVAKKKEGVYLPDTPVYERADFEGQNRIALSVKKLICSEAARMAVEKNMFHDDRILGNALVTMNSATGLPASVKLIDWGKARGVRKGAKMLDVYQYCVKTTRLFEDVDI</sequence>
<name>A0A0D0ARK6_9AGAR</name>
<accession>A0A0D0ARK6</accession>
<dbReference type="Proteomes" id="UP000053593">
    <property type="component" value="Unassembled WGS sequence"/>
</dbReference>
<reference evidence="1 2" key="1">
    <citation type="submission" date="2014-04" db="EMBL/GenBank/DDBJ databases">
        <title>Evolutionary Origins and Diversification of the Mycorrhizal Mutualists.</title>
        <authorList>
            <consortium name="DOE Joint Genome Institute"/>
            <consortium name="Mycorrhizal Genomics Consortium"/>
            <person name="Kohler A."/>
            <person name="Kuo A."/>
            <person name="Nagy L.G."/>
            <person name="Floudas D."/>
            <person name="Copeland A."/>
            <person name="Barry K.W."/>
            <person name="Cichocki N."/>
            <person name="Veneault-Fourrey C."/>
            <person name="LaButti K."/>
            <person name="Lindquist E.A."/>
            <person name="Lipzen A."/>
            <person name="Lundell T."/>
            <person name="Morin E."/>
            <person name="Murat C."/>
            <person name="Riley R."/>
            <person name="Ohm R."/>
            <person name="Sun H."/>
            <person name="Tunlid A."/>
            <person name="Henrissat B."/>
            <person name="Grigoriev I.V."/>
            <person name="Hibbett D.S."/>
            <person name="Martin F."/>
        </authorList>
    </citation>
    <scope>NUCLEOTIDE SEQUENCE [LARGE SCALE GENOMIC DNA]</scope>
    <source>
        <strain evidence="1 2">FD-317 M1</strain>
    </source>
</reference>
<protein>
    <recommendedName>
        <fullName evidence="3">Non-specific serine/threonine protein kinase</fullName>
    </recommendedName>
</protein>
<keyword evidence="2" id="KW-1185">Reference proteome</keyword>
<proteinExistence type="predicted"/>
<gene>
    <name evidence="1" type="ORF">GYMLUDRAFT_49646</name>
</gene>